<gene>
    <name evidence="2" type="ORF">Tco_1017175</name>
</gene>
<name>A0ABQ5FQY3_9ASTR</name>
<reference evidence="2" key="1">
    <citation type="journal article" date="2022" name="Int. J. Mol. Sci.">
        <title>Draft Genome of Tanacetum Coccineum: Genomic Comparison of Closely Related Tanacetum-Family Plants.</title>
        <authorList>
            <person name="Yamashiro T."/>
            <person name="Shiraishi A."/>
            <person name="Nakayama K."/>
            <person name="Satake H."/>
        </authorList>
    </citation>
    <scope>NUCLEOTIDE SEQUENCE</scope>
</reference>
<keyword evidence="3" id="KW-1185">Reference proteome</keyword>
<dbReference type="EMBL" id="BQNB010017653">
    <property type="protein sequence ID" value="GJT65695.1"/>
    <property type="molecule type" value="Genomic_DNA"/>
</dbReference>
<sequence length="116" mass="12795">MSKPPVSYYYHKVEKGETSSSQAANDNKNKVDQPKVNEVILNNSFGSLMDDDANTWDDPSTWPNVKQALNVIHESDDEEVDQEIIMETPPELQGGAKNINNAQQGASTPSIDVPHV</sequence>
<dbReference type="Proteomes" id="UP001151760">
    <property type="component" value="Unassembled WGS sequence"/>
</dbReference>
<protein>
    <submittedName>
        <fullName evidence="2">Uncharacterized protein</fullName>
    </submittedName>
</protein>
<evidence type="ECO:0000256" key="1">
    <source>
        <dbReference type="SAM" id="MobiDB-lite"/>
    </source>
</evidence>
<feature type="region of interest" description="Disordered" evidence="1">
    <location>
        <begin position="13"/>
        <end position="34"/>
    </location>
</feature>
<feature type="compositionally biased region" description="Polar residues" evidence="1">
    <location>
        <begin position="98"/>
        <end position="110"/>
    </location>
</feature>
<evidence type="ECO:0000313" key="2">
    <source>
        <dbReference type="EMBL" id="GJT65695.1"/>
    </source>
</evidence>
<organism evidence="2 3">
    <name type="scientific">Tanacetum coccineum</name>
    <dbReference type="NCBI Taxonomy" id="301880"/>
    <lineage>
        <taxon>Eukaryota</taxon>
        <taxon>Viridiplantae</taxon>
        <taxon>Streptophyta</taxon>
        <taxon>Embryophyta</taxon>
        <taxon>Tracheophyta</taxon>
        <taxon>Spermatophyta</taxon>
        <taxon>Magnoliopsida</taxon>
        <taxon>eudicotyledons</taxon>
        <taxon>Gunneridae</taxon>
        <taxon>Pentapetalae</taxon>
        <taxon>asterids</taxon>
        <taxon>campanulids</taxon>
        <taxon>Asterales</taxon>
        <taxon>Asteraceae</taxon>
        <taxon>Asteroideae</taxon>
        <taxon>Anthemideae</taxon>
        <taxon>Anthemidinae</taxon>
        <taxon>Tanacetum</taxon>
    </lineage>
</organism>
<reference evidence="2" key="2">
    <citation type="submission" date="2022-01" db="EMBL/GenBank/DDBJ databases">
        <authorList>
            <person name="Yamashiro T."/>
            <person name="Shiraishi A."/>
            <person name="Satake H."/>
            <person name="Nakayama K."/>
        </authorList>
    </citation>
    <scope>NUCLEOTIDE SEQUENCE</scope>
</reference>
<proteinExistence type="predicted"/>
<feature type="region of interest" description="Disordered" evidence="1">
    <location>
        <begin position="90"/>
        <end position="116"/>
    </location>
</feature>
<accession>A0ABQ5FQY3</accession>
<evidence type="ECO:0000313" key="3">
    <source>
        <dbReference type="Proteomes" id="UP001151760"/>
    </source>
</evidence>
<comment type="caution">
    <text evidence="2">The sequence shown here is derived from an EMBL/GenBank/DDBJ whole genome shotgun (WGS) entry which is preliminary data.</text>
</comment>